<evidence type="ECO:0000313" key="4">
    <source>
        <dbReference type="Proteomes" id="UP000095185"/>
    </source>
</evidence>
<dbReference type="Proteomes" id="UP000095185">
    <property type="component" value="Chromosome"/>
</dbReference>
<accession>A0A1D8D966</accession>
<dbReference type="AlphaFoldDB" id="A0A1D8D966"/>
<dbReference type="OrthoDB" id="9792687at2"/>
<evidence type="ECO:0000313" key="3">
    <source>
        <dbReference type="EMBL" id="AOS84339.1"/>
    </source>
</evidence>
<dbReference type="GO" id="GO:0003697">
    <property type="term" value="F:single-stranded DNA binding"/>
    <property type="evidence" value="ECO:0007669"/>
    <property type="project" value="InterPro"/>
</dbReference>
<feature type="domain" description="Polyvalent protein metallopeptidase" evidence="2">
    <location>
        <begin position="142"/>
        <end position="258"/>
    </location>
</feature>
<proteinExistence type="predicted"/>
<dbReference type="Pfam" id="PF08401">
    <property type="entry name" value="ArdcN"/>
    <property type="match status" value="1"/>
</dbReference>
<evidence type="ECO:0008006" key="5">
    <source>
        <dbReference type="Google" id="ProtNLM"/>
    </source>
</evidence>
<dbReference type="InterPro" id="IPR013610">
    <property type="entry name" value="ArdC_N"/>
</dbReference>
<dbReference type="InterPro" id="IPR017113">
    <property type="entry name" value="Antirestriction_ArdC"/>
</dbReference>
<dbReference type="PIRSF" id="PIRSF037112">
    <property type="entry name" value="Antirestriction_ArdC"/>
    <property type="match status" value="1"/>
</dbReference>
<dbReference type="Pfam" id="PF18818">
    <property type="entry name" value="MPTase-PolyVal"/>
    <property type="match status" value="1"/>
</dbReference>
<dbReference type="KEGG" id="clz:BIU88_09485"/>
<dbReference type="InterPro" id="IPR041459">
    <property type="entry name" value="MPTase-PolyVal"/>
</dbReference>
<name>A0A1D8D966_CHLLM</name>
<evidence type="ECO:0000259" key="2">
    <source>
        <dbReference type="Pfam" id="PF18818"/>
    </source>
</evidence>
<dbReference type="RefSeq" id="WP_069810531.1">
    <property type="nucleotide sequence ID" value="NZ_CP017305.1"/>
</dbReference>
<keyword evidence="4" id="KW-1185">Reference proteome</keyword>
<dbReference type="EMBL" id="CP017305">
    <property type="protein sequence ID" value="AOS84339.1"/>
    <property type="molecule type" value="Genomic_DNA"/>
</dbReference>
<feature type="domain" description="N-terminal" evidence="1">
    <location>
        <begin position="5"/>
        <end position="106"/>
    </location>
</feature>
<evidence type="ECO:0000259" key="1">
    <source>
        <dbReference type="Pfam" id="PF08401"/>
    </source>
</evidence>
<sequence>MSITVYEIITAQIIAQLEKGVVPWRQPWRNGLPKNLVSGKVYRGVNLFLLSMVNEEYFVTRKQAEGLGGRIRCKGFPVMFWKMLERENPKSGEIERIPLLRYYRVYPVSGIDGLEVAAGNAATVAPIDAAEEVVRQMPNPPSIKYGGRGACYFPSRDEVQVPEMQSFIDGEEFYSTLFHELAHSTGHETRLDRVGVTTNWAFGSHEYSDEELIAEMTSSFLCGFAGIGQKPMPNSVAYIGGWLRKLRADPRYIVKAGSKAQKAADYILGHHNEDPG</sequence>
<dbReference type="STRING" id="274537.BIU88_09485"/>
<gene>
    <name evidence="3" type="ORF">BIU88_09485</name>
</gene>
<reference evidence="3" key="1">
    <citation type="submission" date="2016-09" db="EMBL/GenBank/DDBJ databases">
        <title>Genome sequence of Chlorobaculum limnaeum.</title>
        <authorList>
            <person name="Liu Z."/>
            <person name="Tank M."/>
            <person name="Bryant D.A."/>
        </authorList>
    </citation>
    <scope>NUCLEOTIDE SEQUENCE [LARGE SCALE GENOMIC DNA]</scope>
    <source>
        <strain evidence="3">DSM 1677</strain>
    </source>
</reference>
<protein>
    <recommendedName>
        <fullName evidence="5">Antirestriction protein</fullName>
    </recommendedName>
</protein>
<organism evidence="3 4">
    <name type="scientific">Chlorobaculum limnaeum</name>
    <dbReference type="NCBI Taxonomy" id="274537"/>
    <lineage>
        <taxon>Bacteria</taxon>
        <taxon>Pseudomonadati</taxon>
        <taxon>Chlorobiota</taxon>
        <taxon>Chlorobiia</taxon>
        <taxon>Chlorobiales</taxon>
        <taxon>Chlorobiaceae</taxon>
        <taxon>Chlorobaculum</taxon>
    </lineage>
</organism>